<dbReference type="RefSeq" id="XP_013329638.1">
    <property type="nucleotide sequence ID" value="XM_013474184.1"/>
</dbReference>
<keyword evidence="2" id="KW-1185">Reference proteome</keyword>
<evidence type="ECO:0000313" key="1">
    <source>
        <dbReference type="EMBL" id="KKA23026.1"/>
    </source>
</evidence>
<protein>
    <submittedName>
        <fullName evidence="1">Uncharacterized protein</fullName>
    </submittedName>
</protein>
<sequence length="124" mass="14030">MTPGAAEEHASVNQNAIWRVINVYREKEDVDRPQPEGLQCIHRRHIAHPRGTWCGSSGGHTAARAGKVQALYIRISSVDWETWTPSGLGDDTLKSVLEEKHRRPVSDVVIPSSNRLDKLMRRFH</sequence>
<dbReference type="Proteomes" id="UP000053958">
    <property type="component" value="Unassembled WGS sequence"/>
</dbReference>
<evidence type="ECO:0000313" key="2">
    <source>
        <dbReference type="Proteomes" id="UP000053958"/>
    </source>
</evidence>
<reference evidence="1 2" key="1">
    <citation type="submission" date="2015-04" db="EMBL/GenBank/DDBJ databases">
        <authorList>
            <person name="Heijne W.H."/>
            <person name="Fedorova N.D."/>
            <person name="Nierman W.C."/>
            <person name="Vollebregt A.W."/>
            <person name="Zhao Z."/>
            <person name="Wu L."/>
            <person name="Kumar M."/>
            <person name="Stam H."/>
            <person name="van den Berg M.A."/>
            <person name="Pel H.J."/>
        </authorList>
    </citation>
    <scope>NUCLEOTIDE SEQUENCE [LARGE SCALE GENOMIC DNA]</scope>
    <source>
        <strain evidence="1 2">CBS 393.64</strain>
    </source>
</reference>
<dbReference type="AlphaFoldDB" id="A0A0F4YYV9"/>
<gene>
    <name evidence="1" type="ORF">T310_2905</name>
</gene>
<dbReference type="EMBL" id="LASV01000112">
    <property type="protein sequence ID" value="KKA23026.1"/>
    <property type="molecule type" value="Genomic_DNA"/>
</dbReference>
<organism evidence="1 2">
    <name type="scientific">Rasamsonia emersonii (strain ATCC 16479 / CBS 393.64 / IMI 116815)</name>
    <dbReference type="NCBI Taxonomy" id="1408163"/>
    <lineage>
        <taxon>Eukaryota</taxon>
        <taxon>Fungi</taxon>
        <taxon>Dikarya</taxon>
        <taxon>Ascomycota</taxon>
        <taxon>Pezizomycotina</taxon>
        <taxon>Eurotiomycetes</taxon>
        <taxon>Eurotiomycetidae</taxon>
        <taxon>Eurotiales</taxon>
        <taxon>Trichocomaceae</taxon>
        <taxon>Rasamsonia</taxon>
    </lineage>
</organism>
<accession>A0A0F4YYV9</accession>
<name>A0A0F4YYV9_RASE3</name>
<proteinExistence type="predicted"/>
<comment type="caution">
    <text evidence="1">The sequence shown here is derived from an EMBL/GenBank/DDBJ whole genome shotgun (WGS) entry which is preliminary data.</text>
</comment>
<dbReference type="GeneID" id="25315256"/>